<dbReference type="Proteomes" id="UP000000560">
    <property type="component" value="Chromosome VII"/>
</dbReference>
<dbReference type="HOGENOM" id="CLU_2015242_0_0_1"/>
<proteinExistence type="predicted"/>
<accession>C8VNQ6</accession>
<gene>
    <name evidence="1" type="ORF">ANIA_02399</name>
</gene>
<evidence type="ECO:0000313" key="1">
    <source>
        <dbReference type="EMBL" id="CBF86764.1"/>
    </source>
</evidence>
<organism evidence="1 2">
    <name type="scientific">Emericella nidulans (strain FGSC A4 / ATCC 38163 / CBS 112.46 / NRRL 194 / M139)</name>
    <name type="common">Aspergillus nidulans</name>
    <dbReference type="NCBI Taxonomy" id="227321"/>
    <lineage>
        <taxon>Eukaryota</taxon>
        <taxon>Fungi</taxon>
        <taxon>Dikarya</taxon>
        <taxon>Ascomycota</taxon>
        <taxon>Pezizomycotina</taxon>
        <taxon>Eurotiomycetes</taxon>
        <taxon>Eurotiomycetidae</taxon>
        <taxon>Eurotiales</taxon>
        <taxon>Aspergillaceae</taxon>
        <taxon>Aspergillus</taxon>
        <taxon>Aspergillus subgen. Nidulantes</taxon>
    </lineage>
</organism>
<dbReference type="GeneID" id="2874662"/>
<reference evidence="2" key="2">
    <citation type="journal article" date="2009" name="Fungal Genet. Biol.">
        <title>The 2008 update of the Aspergillus nidulans genome annotation: a community effort.</title>
        <authorList>
            <person name="Wortman J.R."/>
            <person name="Gilsenan J.M."/>
            <person name="Joardar V."/>
            <person name="Deegan J."/>
            <person name="Clutterbuck J."/>
            <person name="Andersen M.R."/>
            <person name="Archer D."/>
            <person name="Bencina M."/>
            <person name="Braus G."/>
            <person name="Coutinho P."/>
            <person name="von Dohren H."/>
            <person name="Doonan J."/>
            <person name="Driessen A.J."/>
            <person name="Durek P."/>
            <person name="Espeso E."/>
            <person name="Fekete E."/>
            <person name="Flipphi M."/>
            <person name="Estrada C.G."/>
            <person name="Geysens S."/>
            <person name="Goldman G."/>
            <person name="de Groot P.W."/>
            <person name="Hansen K."/>
            <person name="Harris S.D."/>
            <person name="Heinekamp T."/>
            <person name="Helmstaedt K."/>
            <person name="Henrissat B."/>
            <person name="Hofmann G."/>
            <person name="Homan T."/>
            <person name="Horio T."/>
            <person name="Horiuchi H."/>
            <person name="James S."/>
            <person name="Jones M."/>
            <person name="Karaffa L."/>
            <person name="Karanyi Z."/>
            <person name="Kato M."/>
            <person name="Keller N."/>
            <person name="Kelly D.E."/>
            <person name="Kiel J.A."/>
            <person name="Kim J.M."/>
            <person name="van der Klei I.J."/>
            <person name="Klis F.M."/>
            <person name="Kovalchuk A."/>
            <person name="Krasevec N."/>
            <person name="Kubicek C.P."/>
            <person name="Liu B."/>
            <person name="Maccabe A."/>
            <person name="Meyer V."/>
            <person name="Mirabito P."/>
            <person name="Miskei M."/>
            <person name="Mos M."/>
            <person name="Mullins J."/>
            <person name="Nelson D.R."/>
            <person name="Nielsen J."/>
            <person name="Oakley B.R."/>
            <person name="Osmani S.A."/>
            <person name="Pakula T."/>
            <person name="Paszewski A."/>
            <person name="Paulsen I."/>
            <person name="Pilsyk S."/>
            <person name="Pocsi I."/>
            <person name="Punt P.J."/>
            <person name="Ram A.F."/>
            <person name="Ren Q."/>
            <person name="Robellet X."/>
            <person name="Robson G."/>
            <person name="Seiboth B."/>
            <person name="van Solingen P."/>
            <person name="Specht T."/>
            <person name="Sun J."/>
            <person name="Taheri-Talesh N."/>
            <person name="Takeshita N."/>
            <person name="Ussery D."/>
            <person name="vanKuyk P.A."/>
            <person name="Visser H."/>
            <person name="van de Vondervoort P.J."/>
            <person name="de Vries R.P."/>
            <person name="Walton J."/>
            <person name="Xiang X."/>
            <person name="Xiong Y."/>
            <person name="Zeng A.P."/>
            <person name="Brandt B.W."/>
            <person name="Cornell M.J."/>
            <person name="van den Hondel C.A."/>
            <person name="Visser J."/>
            <person name="Oliver S.G."/>
            <person name="Turner G."/>
        </authorList>
    </citation>
    <scope>GENOME REANNOTATION</scope>
    <source>
        <strain evidence="2">FGSC A4 / ATCC 38163 / CBS 112.46 / NRRL 194 / M139</strain>
    </source>
</reference>
<dbReference type="EMBL" id="BN001307">
    <property type="protein sequence ID" value="CBF86764.1"/>
    <property type="molecule type" value="Genomic_DNA"/>
</dbReference>
<evidence type="ECO:0000313" key="2">
    <source>
        <dbReference type="Proteomes" id="UP000000560"/>
    </source>
</evidence>
<accession>Q5BAN1</accession>
<protein>
    <submittedName>
        <fullName evidence="1">Uncharacterized protein</fullName>
    </submittedName>
</protein>
<reference evidence="2" key="1">
    <citation type="journal article" date="2005" name="Nature">
        <title>Sequencing of Aspergillus nidulans and comparative analysis with A. fumigatus and A. oryzae.</title>
        <authorList>
            <person name="Galagan J.E."/>
            <person name="Calvo S.E."/>
            <person name="Cuomo C."/>
            <person name="Ma L.J."/>
            <person name="Wortman J.R."/>
            <person name="Batzoglou S."/>
            <person name="Lee S.I."/>
            <person name="Basturkmen M."/>
            <person name="Spevak C.C."/>
            <person name="Clutterbuck J."/>
            <person name="Kapitonov V."/>
            <person name="Jurka J."/>
            <person name="Scazzocchio C."/>
            <person name="Farman M."/>
            <person name="Butler J."/>
            <person name="Purcell S."/>
            <person name="Harris S."/>
            <person name="Braus G.H."/>
            <person name="Draht O."/>
            <person name="Busch S."/>
            <person name="D'Enfert C."/>
            <person name="Bouchier C."/>
            <person name="Goldman G.H."/>
            <person name="Bell-Pedersen D."/>
            <person name="Griffiths-Jones S."/>
            <person name="Doonan J.H."/>
            <person name="Yu J."/>
            <person name="Vienken K."/>
            <person name="Pain A."/>
            <person name="Freitag M."/>
            <person name="Selker E.U."/>
            <person name="Archer D.B."/>
            <person name="Penalva M.A."/>
            <person name="Oakley B.R."/>
            <person name="Momany M."/>
            <person name="Tanaka T."/>
            <person name="Kumagai T."/>
            <person name="Asai K."/>
            <person name="Machida M."/>
            <person name="Nierman W.C."/>
            <person name="Denning D.W."/>
            <person name="Caddick M."/>
            <person name="Hynes M."/>
            <person name="Paoletti M."/>
            <person name="Fischer R."/>
            <person name="Miller B."/>
            <person name="Dyer P."/>
            <person name="Sachs M.S."/>
            <person name="Osmani S.A."/>
            <person name="Birren B.W."/>
        </authorList>
    </citation>
    <scope>NUCLEOTIDE SEQUENCE [LARGE SCALE GENOMIC DNA]</scope>
    <source>
        <strain evidence="2">FGSC A4 / ATCC 38163 / CBS 112.46 / NRRL 194 / M139</strain>
    </source>
</reference>
<dbReference type="RefSeq" id="XP_660003.1">
    <property type="nucleotide sequence ID" value="XM_654911.1"/>
</dbReference>
<dbReference type="VEuPathDB" id="FungiDB:AN2399"/>
<name>Q5BAN1_EMENI</name>
<dbReference type="AlphaFoldDB" id="Q5BAN1"/>
<keyword evidence="2" id="KW-1185">Reference proteome</keyword>
<sequence length="123" mass="13535">MSLGRATATHHSSCTNPGTVQLGHVAVCTRRQLLSSGLAYDHVEGYVERFYEFLYPITTAVYETRPVHMLLVCHSSSLITRPRLPGSSALELSQLTIQLDDYEGQAARARCKLEALSPTKSTV</sequence>
<dbReference type="InParanoid" id="Q5BAN1"/>
<dbReference type="KEGG" id="ani:ANIA_02399"/>